<gene>
    <name evidence="4" type="ORF">K9B37_10915</name>
</gene>
<organism evidence="4 5">
    <name type="scientific">Microvirga puerhi</name>
    <dbReference type="NCBI Taxonomy" id="2876078"/>
    <lineage>
        <taxon>Bacteria</taxon>
        <taxon>Pseudomonadati</taxon>
        <taxon>Pseudomonadota</taxon>
        <taxon>Alphaproteobacteria</taxon>
        <taxon>Hyphomicrobiales</taxon>
        <taxon>Methylobacteriaceae</taxon>
        <taxon>Microvirga</taxon>
    </lineage>
</organism>
<feature type="domain" description="FAD dependent oxidoreductase" evidence="3">
    <location>
        <begin position="11"/>
        <end position="352"/>
    </location>
</feature>
<keyword evidence="2" id="KW-1133">Transmembrane helix</keyword>
<dbReference type="PANTHER" id="PTHR13847:SF289">
    <property type="entry name" value="GLYCINE OXIDASE"/>
    <property type="match status" value="1"/>
</dbReference>
<protein>
    <submittedName>
        <fullName evidence="4">FAD-binding oxidoreductase</fullName>
    </submittedName>
</protein>
<name>A0ABS7VNR6_9HYPH</name>
<dbReference type="EMBL" id="JAIRBM010000007">
    <property type="protein sequence ID" value="MBZ6076786.1"/>
    <property type="molecule type" value="Genomic_DNA"/>
</dbReference>
<keyword evidence="1" id="KW-0560">Oxidoreductase</keyword>
<dbReference type="Proteomes" id="UP000704176">
    <property type="component" value="Unassembled WGS sequence"/>
</dbReference>
<sequence>MTVNRRYPDPDIVIVGGGLMGACLAWGLSQQGLRVCVLDEGDIALRASRANFALVWVQGKGVGFPAYTAWTKGAAGAWPGLAADLKSETGIDVGLDQPGGFTLCLSDRELQASVDALERLHNQPHAVAHPYEVLDHSQTKLRLPAIGPEVSGAIYCPLDGHVNSLRFFRALHAALKVRGVDYRPGHAVAAVEPKEGGFLLKGPWGEVRAPKVVLAAGLGNAHLASMVGLEAPMKPSRGQIIVTEKASPFLRYPVVTVRQTDEGGVMIGDSEEANGASLAIDHGISSVMADRAVRMFPILADLNVVRTWSAFRVMTLDSYPVYEQSQTCPGAFIAMAHSGVTLAPQHAYILARAIAAGAIPQDVSVFGTRRFHVPARA</sequence>
<dbReference type="InterPro" id="IPR036188">
    <property type="entry name" value="FAD/NAD-bd_sf"/>
</dbReference>
<dbReference type="Pfam" id="PF01266">
    <property type="entry name" value="DAO"/>
    <property type="match status" value="1"/>
</dbReference>
<dbReference type="PROSITE" id="PS51257">
    <property type="entry name" value="PROKAR_LIPOPROTEIN"/>
    <property type="match status" value="1"/>
</dbReference>
<keyword evidence="5" id="KW-1185">Reference proteome</keyword>
<keyword evidence="2" id="KW-0472">Membrane</keyword>
<evidence type="ECO:0000313" key="4">
    <source>
        <dbReference type="EMBL" id="MBZ6076786.1"/>
    </source>
</evidence>
<evidence type="ECO:0000259" key="3">
    <source>
        <dbReference type="Pfam" id="PF01266"/>
    </source>
</evidence>
<dbReference type="PANTHER" id="PTHR13847">
    <property type="entry name" value="SARCOSINE DEHYDROGENASE-RELATED"/>
    <property type="match status" value="1"/>
</dbReference>
<keyword evidence="2" id="KW-0812">Transmembrane</keyword>
<proteinExistence type="predicted"/>
<dbReference type="SUPFAM" id="SSF51905">
    <property type="entry name" value="FAD/NAD(P)-binding domain"/>
    <property type="match status" value="1"/>
</dbReference>
<dbReference type="RefSeq" id="WP_224313113.1">
    <property type="nucleotide sequence ID" value="NZ_JAIRBM010000007.1"/>
</dbReference>
<evidence type="ECO:0000313" key="5">
    <source>
        <dbReference type="Proteomes" id="UP000704176"/>
    </source>
</evidence>
<dbReference type="InterPro" id="IPR006076">
    <property type="entry name" value="FAD-dep_OxRdtase"/>
</dbReference>
<evidence type="ECO:0000256" key="1">
    <source>
        <dbReference type="ARBA" id="ARBA00023002"/>
    </source>
</evidence>
<comment type="caution">
    <text evidence="4">The sequence shown here is derived from an EMBL/GenBank/DDBJ whole genome shotgun (WGS) entry which is preliminary data.</text>
</comment>
<dbReference type="Gene3D" id="3.30.9.10">
    <property type="entry name" value="D-Amino Acid Oxidase, subunit A, domain 2"/>
    <property type="match status" value="1"/>
</dbReference>
<dbReference type="Gene3D" id="3.50.50.60">
    <property type="entry name" value="FAD/NAD(P)-binding domain"/>
    <property type="match status" value="1"/>
</dbReference>
<dbReference type="SUPFAM" id="SSF54373">
    <property type="entry name" value="FAD-linked reductases, C-terminal domain"/>
    <property type="match status" value="1"/>
</dbReference>
<evidence type="ECO:0000256" key="2">
    <source>
        <dbReference type="SAM" id="Phobius"/>
    </source>
</evidence>
<reference evidence="4 5" key="1">
    <citation type="submission" date="2021-09" db="EMBL/GenBank/DDBJ databases">
        <title>The complete genome sequence of a new microorganism.</title>
        <authorList>
            <person name="Zi Z."/>
        </authorList>
    </citation>
    <scope>NUCLEOTIDE SEQUENCE [LARGE SCALE GENOMIC DNA]</scope>
    <source>
        <strain evidence="4 5">WGZ8</strain>
    </source>
</reference>
<feature type="transmembrane region" description="Helical" evidence="2">
    <location>
        <begin position="12"/>
        <end position="29"/>
    </location>
</feature>
<accession>A0ABS7VNR6</accession>